<keyword evidence="1" id="KW-0472">Membrane</keyword>
<evidence type="ECO:0000256" key="2">
    <source>
        <dbReference type="SAM" id="SignalP"/>
    </source>
</evidence>
<evidence type="ECO:0000313" key="4">
    <source>
        <dbReference type="Proteomes" id="UP000199679"/>
    </source>
</evidence>
<dbReference type="STRING" id="652787.SAMN05216490_4235"/>
<accession>A0A1H2BNB4</accession>
<sequence>MKRYFNFTIILTVALALFCLKAGAQTIEPEARLDKSTMPIGDQTVLHISAHMPVKTDATFQALVDSIGKVKIVKALKPDTVVDKNNASLETITHSYTVTSFDTGVYTLPEFTIHTPSGDFKTGTVTLQIKAVPVDTTKAFYDIKQPFAVSWTFLDWLKQHWLLVTIILAIILLVLGIIYYIKNKPKAEVYVKPEPILPLDTLILNKLQALRDKKLWQQNEVKQYYSELTDVLREYLEKRYQITAHEQTTDEIFISLKNRDIPKDSRATLKQILTLADLVKFAKEKPIAAENEKSMEDAIGFIVHTKPQPKPVDNKEDLPK</sequence>
<dbReference type="EMBL" id="LT629740">
    <property type="protein sequence ID" value="SDT59775.1"/>
    <property type="molecule type" value="Genomic_DNA"/>
</dbReference>
<keyword evidence="2" id="KW-0732">Signal</keyword>
<keyword evidence="1" id="KW-1133">Transmembrane helix</keyword>
<dbReference type="AlphaFoldDB" id="A0A1H2BNB4"/>
<evidence type="ECO:0000256" key="1">
    <source>
        <dbReference type="SAM" id="Phobius"/>
    </source>
</evidence>
<feature type="transmembrane region" description="Helical" evidence="1">
    <location>
        <begin position="161"/>
        <end position="181"/>
    </location>
</feature>
<feature type="signal peptide" evidence="2">
    <location>
        <begin position="1"/>
        <end position="24"/>
    </location>
</feature>
<name>A0A1H2BNB4_MUCMA</name>
<gene>
    <name evidence="3" type="ORF">SAMN05216490_4235</name>
</gene>
<evidence type="ECO:0000313" key="3">
    <source>
        <dbReference type="EMBL" id="SDT59775.1"/>
    </source>
</evidence>
<keyword evidence="1" id="KW-0812">Transmembrane</keyword>
<proteinExistence type="predicted"/>
<evidence type="ECO:0008006" key="5">
    <source>
        <dbReference type="Google" id="ProtNLM"/>
    </source>
</evidence>
<dbReference type="Proteomes" id="UP000199679">
    <property type="component" value="Chromosome I"/>
</dbReference>
<dbReference type="OrthoDB" id="9807384at2"/>
<feature type="chain" id="PRO_5009270182" description="Oxygen tolerance" evidence="2">
    <location>
        <begin position="25"/>
        <end position="320"/>
    </location>
</feature>
<dbReference type="RefSeq" id="WP_091377745.1">
    <property type="nucleotide sequence ID" value="NZ_LT629740.1"/>
</dbReference>
<organism evidence="3 4">
    <name type="scientific">Mucilaginibacter mallensis</name>
    <dbReference type="NCBI Taxonomy" id="652787"/>
    <lineage>
        <taxon>Bacteria</taxon>
        <taxon>Pseudomonadati</taxon>
        <taxon>Bacteroidota</taxon>
        <taxon>Sphingobacteriia</taxon>
        <taxon>Sphingobacteriales</taxon>
        <taxon>Sphingobacteriaceae</taxon>
        <taxon>Mucilaginibacter</taxon>
    </lineage>
</organism>
<reference evidence="3 4" key="1">
    <citation type="submission" date="2016-10" db="EMBL/GenBank/DDBJ databases">
        <authorList>
            <person name="de Groot N.N."/>
        </authorList>
    </citation>
    <scope>NUCLEOTIDE SEQUENCE [LARGE SCALE GENOMIC DNA]</scope>
    <source>
        <strain evidence="3 4">MP1X4</strain>
    </source>
</reference>
<keyword evidence="4" id="KW-1185">Reference proteome</keyword>
<protein>
    <recommendedName>
        <fullName evidence="5">Oxygen tolerance</fullName>
    </recommendedName>
</protein>